<feature type="binding site" description="axial binding residue" evidence="9">
    <location>
        <position position="161"/>
    </location>
    <ligand>
        <name>Fe-coproporphyrin III</name>
        <dbReference type="ChEBI" id="CHEBI:68438"/>
    </ligand>
    <ligandPart>
        <name>Fe</name>
        <dbReference type="ChEBI" id="CHEBI:18248"/>
    </ligandPart>
</feature>
<evidence type="ECO:0000256" key="8">
    <source>
        <dbReference type="ARBA" id="ARBA00050019"/>
    </source>
</evidence>
<gene>
    <name evidence="9" type="primary">chdC</name>
    <name evidence="10" type="ORF">AE0388_1634</name>
</gene>
<dbReference type="HAMAP" id="MF_02244">
    <property type="entry name" value="Coproheme_decarbox_2"/>
    <property type="match status" value="1"/>
</dbReference>
<dbReference type="GO" id="GO:0016634">
    <property type="term" value="F:oxidoreductase activity, acting on the CH-CH group of donors, oxygen as acceptor"/>
    <property type="evidence" value="ECO:0007669"/>
    <property type="project" value="UniProtKB-UniRule"/>
</dbReference>
<keyword evidence="11" id="KW-1185">Reference proteome</keyword>
<dbReference type="EC" id="1.3.98.5" evidence="8 9"/>
<dbReference type="Gene3D" id="3.30.70.1030">
    <property type="entry name" value="Apc35880, domain 1"/>
    <property type="match status" value="2"/>
</dbReference>
<dbReference type="AlphaFoldDB" id="A0A0B9AAM6"/>
<keyword evidence="9" id="KW-0350">Heme biosynthesis</keyword>
<keyword evidence="3 9" id="KW-0479">Metal-binding</keyword>
<reference evidence="10 11" key="1">
    <citation type="submission" date="2014-11" db="EMBL/GenBank/DDBJ databases">
        <title>Draft Genome Sequence of Brevibacterium linens AE038-8.</title>
        <authorList>
            <person name="Maizel D."/>
            <person name="Utturkar S.M."/>
            <person name="Brown S.D."/>
            <person name="Ferrero M."/>
            <person name="Rosen B.P."/>
        </authorList>
    </citation>
    <scope>NUCLEOTIDE SEQUENCE [LARGE SCALE GENOMIC DNA]</scope>
    <source>
        <strain evidence="10 11">AE038-8</strain>
    </source>
</reference>
<accession>A0A0B9AAM6</accession>
<sequence length="236" mass="26933">MSEFTQPTDAQIEEVNEQTRYIAYSVFASAGELGDADRKELADELLAALEPLKERGLIVRGTYDVSALRADADVMFWYHAPEIEVVQATYSVIRRSLIGGVLEPVWSVVGIHRPAEFNKAHLPALLTDPEPGDYICVYPFVRSYDWYLLDPAERSKMLRDHGMAAAAYKDIKANTIASFALGDYEWLLAFEAPELHRIVDLMRDLRNTEARLHVREEVPFYSGPRRELVDIITDWR</sequence>
<comment type="similarity">
    <text evidence="9">Belongs to the ChdC family. Type 2 subfamily.</text>
</comment>
<evidence type="ECO:0000256" key="5">
    <source>
        <dbReference type="ARBA" id="ARBA00029882"/>
    </source>
</evidence>
<keyword evidence="9" id="KW-0560">Oxidoreductase</keyword>
<comment type="cofactor">
    <cofactor evidence="9">
        <name>Fe-coproporphyrin III</name>
        <dbReference type="ChEBI" id="CHEBI:68438"/>
    </cofactor>
    <text evidence="9">Fe-coproporphyrin III acts as both substrate and redox cofactor.</text>
</comment>
<keyword evidence="2 9" id="KW-0349">Heme</keyword>
<name>A0A0B9AAM6_BRELN</name>
<dbReference type="Proteomes" id="UP000031488">
    <property type="component" value="Unassembled WGS sequence"/>
</dbReference>
<comment type="pathway">
    <text evidence="9">Porphyrin-containing compound metabolism; protoheme biosynthesis.</text>
</comment>
<dbReference type="InterPro" id="IPR011008">
    <property type="entry name" value="Dimeric_a/b-barrel"/>
</dbReference>
<dbReference type="GO" id="GO:0006785">
    <property type="term" value="P:heme B biosynthetic process"/>
    <property type="evidence" value="ECO:0007669"/>
    <property type="project" value="UniProtKB-UniRule"/>
</dbReference>
<dbReference type="PANTHER" id="PTHR36843:SF1">
    <property type="entry name" value="COPROHEME DECARBOXYLASE"/>
    <property type="match status" value="1"/>
</dbReference>
<evidence type="ECO:0000256" key="3">
    <source>
        <dbReference type="ARBA" id="ARBA00022723"/>
    </source>
</evidence>
<dbReference type="STRING" id="1703.BLSMQ_2298"/>
<dbReference type="InterPro" id="IPR010644">
    <property type="entry name" value="ChdC/CLD"/>
</dbReference>
<dbReference type="PATRIC" id="fig|1703.6.peg.1522"/>
<protein>
    <recommendedName>
        <fullName evidence="1 9">Coproheme decarboxylase</fullName>
        <ecNumber evidence="8 9">1.3.98.5</ecNumber>
    </recommendedName>
    <alternativeName>
        <fullName evidence="5 9">Coproheme III oxidative decarboxylase</fullName>
    </alternativeName>
    <alternativeName>
        <fullName evidence="6 9">Hydrogen peroxide-dependent heme synthase</fullName>
    </alternativeName>
</protein>
<evidence type="ECO:0000313" key="11">
    <source>
        <dbReference type="Proteomes" id="UP000031488"/>
    </source>
</evidence>
<evidence type="ECO:0000313" key="10">
    <source>
        <dbReference type="EMBL" id="KHS52651.1"/>
    </source>
</evidence>
<dbReference type="EMBL" id="JTJZ01000018">
    <property type="protein sequence ID" value="KHS52651.1"/>
    <property type="molecule type" value="Genomic_DNA"/>
</dbReference>
<dbReference type="GO" id="GO:0046872">
    <property type="term" value="F:metal ion binding"/>
    <property type="evidence" value="ECO:0007669"/>
    <property type="project" value="UniProtKB-KW"/>
</dbReference>
<feature type="active site" evidence="9">
    <location>
        <position position="138"/>
    </location>
</feature>
<dbReference type="NCBIfam" id="NF042928">
    <property type="entry name" value="HemQ_actino"/>
    <property type="match status" value="1"/>
</dbReference>
<evidence type="ECO:0000256" key="6">
    <source>
        <dbReference type="ARBA" id="ARBA00030236"/>
    </source>
</evidence>
<comment type="function">
    <text evidence="9">Involved in coproporphyrin-dependent heme b biosynthesis. Catalyzes the decarboxylation of Fe-coproporphyrin III (coproheme) to heme b (protoheme IX), the last step of the pathway. The reaction occurs in a stepwise manner with a three-propionate intermediate.</text>
</comment>
<comment type="catalytic activity">
    <reaction evidence="9">
        <text>harderoheme III + H2O2 + H(+) = heme b + CO2 + 2 H2O</text>
        <dbReference type="Rhea" id="RHEA:57944"/>
        <dbReference type="ChEBI" id="CHEBI:15377"/>
        <dbReference type="ChEBI" id="CHEBI:15378"/>
        <dbReference type="ChEBI" id="CHEBI:16240"/>
        <dbReference type="ChEBI" id="CHEBI:16526"/>
        <dbReference type="ChEBI" id="CHEBI:60344"/>
        <dbReference type="ChEBI" id="CHEBI:142463"/>
    </reaction>
</comment>
<evidence type="ECO:0000256" key="4">
    <source>
        <dbReference type="ARBA" id="ARBA00023004"/>
    </source>
</evidence>
<dbReference type="OrthoDB" id="9773646at2"/>
<evidence type="ECO:0000256" key="7">
    <source>
        <dbReference type="ARBA" id="ARBA00049896"/>
    </source>
</evidence>
<comment type="catalytic activity">
    <reaction evidence="7">
        <text>Fe-coproporphyrin III + 2 H2O2 + 2 H(+) = heme b + 2 CO2 + 4 H2O</text>
        <dbReference type="Rhea" id="RHEA:56516"/>
        <dbReference type="ChEBI" id="CHEBI:15377"/>
        <dbReference type="ChEBI" id="CHEBI:15378"/>
        <dbReference type="ChEBI" id="CHEBI:16240"/>
        <dbReference type="ChEBI" id="CHEBI:16526"/>
        <dbReference type="ChEBI" id="CHEBI:60344"/>
        <dbReference type="ChEBI" id="CHEBI:68438"/>
        <dbReference type="EC" id="1.3.98.5"/>
    </reaction>
    <physiologicalReaction direction="left-to-right" evidence="7">
        <dbReference type="Rhea" id="RHEA:56517"/>
    </physiologicalReaction>
</comment>
<keyword evidence="4 9" id="KW-0408">Iron</keyword>
<comment type="caution">
    <text evidence="10">The sequence shown here is derived from an EMBL/GenBank/DDBJ whole genome shotgun (WGS) entry which is preliminary data.</text>
</comment>
<comment type="catalytic activity">
    <reaction evidence="9">
        <text>Fe-coproporphyrin III + H2O2 + H(+) = harderoheme III + CO2 + 2 H2O</text>
        <dbReference type="Rhea" id="RHEA:57940"/>
        <dbReference type="ChEBI" id="CHEBI:15377"/>
        <dbReference type="ChEBI" id="CHEBI:15378"/>
        <dbReference type="ChEBI" id="CHEBI:16240"/>
        <dbReference type="ChEBI" id="CHEBI:16526"/>
        <dbReference type="ChEBI" id="CHEBI:68438"/>
        <dbReference type="ChEBI" id="CHEBI:142463"/>
    </reaction>
</comment>
<evidence type="ECO:0000256" key="1">
    <source>
        <dbReference type="ARBA" id="ARBA00014413"/>
    </source>
</evidence>
<proteinExistence type="inferred from homology"/>
<evidence type="ECO:0000256" key="2">
    <source>
        <dbReference type="ARBA" id="ARBA00022617"/>
    </source>
</evidence>
<evidence type="ECO:0000256" key="9">
    <source>
        <dbReference type="HAMAP-Rule" id="MF_02244"/>
    </source>
</evidence>
<dbReference type="RefSeq" id="WP_039208990.1">
    <property type="nucleotide sequence ID" value="NZ_JTJZ01000018.1"/>
</dbReference>
<dbReference type="GO" id="GO:0020037">
    <property type="term" value="F:heme binding"/>
    <property type="evidence" value="ECO:0007669"/>
    <property type="project" value="InterPro"/>
</dbReference>
<dbReference type="Pfam" id="PF06778">
    <property type="entry name" value="Chlor_dismutase"/>
    <property type="match status" value="1"/>
</dbReference>
<organism evidence="10 11">
    <name type="scientific">Brevibacterium linens</name>
    <dbReference type="NCBI Taxonomy" id="1703"/>
    <lineage>
        <taxon>Bacteria</taxon>
        <taxon>Bacillati</taxon>
        <taxon>Actinomycetota</taxon>
        <taxon>Actinomycetes</taxon>
        <taxon>Micrococcales</taxon>
        <taxon>Brevibacteriaceae</taxon>
        <taxon>Brevibacterium</taxon>
    </lineage>
</organism>
<dbReference type="SUPFAM" id="SSF54909">
    <property type="entry name" value="Dimeric alpha+beta barrel"/>
    <property type="match status" value="1"/>
</dbReference>
<dbReference type="PANTHER" id="PTHR36843">
    <property type="entry name" value="HEME-DEPENDENT PEROXIDASE YWFI-RELATED"/>
    <property type="match status" value="1"/>
</dbReference>